<dbReference type="PANTHER" id="PTHR22933:SF42">
    <property type="entry name" value="FI18455P1-RELATED"/>
    <property type="match status" value="1"/>
</dbReference>
<protein>
    <recommendedName>
        <fullName evidence="2">Chitin-binding type-2 domain-containing protein</fullName>
    </recommendedName>
</protein>
<sequence>MIRLTLLAALAASIGFVVADENKNVTVVALSNVPVENATVVNRKARHWHNQVPRKYWEHTLASQQHYLQEDRQPSQLVSAALPRDLDAFVVSSPALPLQTVTLQRKDLPALTIASPRSLNPINVQLTPVQTKTFSSSQAISTPTMTFQTEARELPQVSQPGVTYQTNQYVQNQQPLVASRSFQPAISHVEIQSTPIQTYQEIKPVQVEQAREFVPINQKLTSGSAQYLTQQPMEQSRSFQSASIEVPLIQETKTVQQKEEGRSFVPAIQQFIASTLSQSLPTIQQQPAEQGRSFSSSNIQLPFTPESKPIQTEQARSFVPGNLQLNPTLVQSFQTLQQKPMETGRLFEFNNGFYQSTPQQESKIDQAPAGQGRVFNIPTAPLPVQDSFTQTDQFILTQPVKKEVTPRVLTANIATSASSFNNNNNNNNNFDVPAGRIDNTQTFGKAFDKSNNNILSGVPTVLTRMDTVNAQPSLTNFQSRTSLDQTQTNLVQPSQRDNIMFVVDGDHFRESSHQIPIASTKWANRPTTFQREKDVHLEPVSLTVPSSPTTFNVINQGAIRDTKPISHGIPQTPVIVAEQVTETHDRPDASTAVGGVVVEETVDEIQQVPDNSVISAPVSTPIVSTPVRPAASWSNIQQPTWTVNARPAQSVNVIQSQVRPVATTAVRDPVALQGQQYVFDFMAPPANADSINALLEQAIPGVTYPALTEVPLTSFTCDKHKAEGYYADTETGCQAYHRCDEKGQMTDYLCPNRTIFSQITLTCDWWYNVDCSVSDKFLTYGNSRIQAHSEDVPLFDSPPVGYVPAWAPLYHDAYFATQQKQLQDMQVLQQLQSVAVPTTTKIHRKTAQPSWSKF</sequence>
<accession>A0A1D1UGY6</accession>
<evidence type="ECO:0000313" key="3">
    <source>
        <dbReference type="EMBL" id="GAU87645.1"/>
    </source>
</evidence>
<evidence type="ECO:0000313" key="4">
    <source>
        <dbReference type="Proteomes" id="UP000186922"/>
    </source>
</evidence>
<gene>
    <name evidence="3" type="primary">RvY_00460-1</name>
    <name evidence="3" type="synonym">RvY_00460.1</name>
    <name evidence="3" type="ORF">RvY_00460</name>
</gene>
<comment type="caution">
    <text evidence="3">The sequence shown here is derived from an EMBL/GenBank/DDBJ whole genome shotgun (WGS) entry which is preliminary data.</text>
</comment>
<dbReference type="InterPro" id="IPR002557">
    <property type="entry name" value="Chitin-bd_dom"/>
</dbReference>
<name>A0A1D1UGY6_RAMVA</name>
<dbReference type="InterPro" id="IPR052976">
    <property type="entry name" value="Scoloptoxin-like"/>
</dbReference>
<keyword evidence="4" id="KW-1185">Reference proteome</keyword>
<dbReference type="EMBL" id="BDGG01000001">
    <property type="protein sequence ID" value="GAU87645.1"/>
    <property type="molecule type" value="Genomic_DNA"/>
</dbReference>
<evidence type="ECO:0000259" key="2">
    <source>
        <dbReference type="PROSITE" id="PS50940"/>
    </source>
</evidence>
<dbReference type="OrthoDB" id="10059269at2759"/>
<reference evidence="3 4" key="1">
    <citation type="journal article" date="2016" name="Nat. Commun.">
        <title>Extremotolerant tardigrade genome and improved radiotolerance of human cultured cells by tardigrade-unique protein.</title>
        <authorList>
            <person name="Hashimoto T."/>
            <person name="Horikawa D.D."/>
            <person name="Saito Y."/>
            <person name="Kuwahara H."/>
            <person name="Kozuka-Hata H."/>
            <person name="Shin-I T."/>
            <person name="Minakuchi Y."/>
            <person name="Ohishi K."/>
            <person name="Motoyama A."/>
            <person name="Aizu T."/>
            <person name="Enomoto A."/>
            <person name="Kondo K."/>
            <person name="Tanaka S."/>
            <person name="Hara Y."/>
            <person name="Koshikawa S."/>
            <person name="Sagara H."/>
            <person name="Miura T."/>
            <person name="Yokobori S."/>
            <person name="Miyagawa K."/>
            <person name="Suzuki Y."/>
            <person name="Kubo T."/>
            <person name="Oyama M."/>
            <person name="Kohara Y."/>
            <person name="Fujiyama A."/>
            <person name="Arakawa K."/>
            <person name="Katayama T."/>
            <person name="Toyoda A."/>
            <person name="Kunieda T."/>
        </authorList>
    </citation>
    <scope>NUCLEOTIDE SEQUENCE [LARGE SCALE GENOMIC DNA]</scope>
    <source>
        <strain evidence="3 4">YOKOZUNA-1</strain>
    </source>
</reference>
<evidence type="ECO:0000256" key="1">
    <source>
        <dbReference type="SAM" id="SignalP"/>
    </source>
</evidence>
<dbReference type="PANTHER" id="PTHR22933">
    <property type="entry name" value="FI18007P1-RELATED"/>
    <property type="match status" value="1"/>
</dbReference>
<dbReference type="SUPFAM" id="SSF57625">
    <property type="entry name" value="Invertebrate chitin-binding proteins"/>
    <property type="match status" value="1"/>
</dbReference>
<dbReference type="SMART" id="SM00494">
    <property type="entry name" value="ChtBD2"/>
    <property type="match status" value="1"/>
</dbReference>
<dbReference type="PROSITE" id="PS50940">
    <property type="entry name" value="CHIT_BIND_II"/>
    <property type="match status" value="1"/>
</dbReference>
<dbReference type="Pfam" id="PF01607">
    <property type="entry name" value="CBM_14"/>
    <property type="match status" value="1"/>
</dbReference>
<dbReference type="GO" id="GO:0005576">
    <property type="term" value="C:extracellular region"/>
    <property type="evidence" value="ECO:0007669"/>
    <property type="project" value="InterPro"/>
</dbReference>
<proteinExistence type="predicted"/>
<dbReference type="Proteomes" id="UP000186922">
    <property type="component" value="Unassembled WGS sequence"/>
</dbReference>
<feature type="chain" id="PRO_5008897209" description="Chitin-binding type-2 domain-containing protein" evidence="1">
    <location>
        <begin position="20"/>
        <end position="854"/>
    </location>
</feature>
<dbReference type="AlphaFoldDB" id="A0A1D1UGY6"/>
<organism evidence="3 4">
    <name type="scientific">Ramazzottius varieornatus</name>
    <name type="common">Water bear</name>
    <name type="synonym">Tardigrade</name>
    <dbReference type="NCBI Taxonomy" id="947166"/>
    <lineage>
        <taxon>Eukaryota</taxon>
        <taxon>Metazoa</taxon>
        <taxon>Ecdysozoa</taxon>
        <taxon>Tardigrada</taxon>
        <taxon>Eutardigrada</taxon>
        <taxon>Parachela</taxon>
        <taxon>Hypsibioidea</taxon>
        <taxon>Ramazzottiidae</taxon>
        <taxon>Ramazzottius</taxon>
    </lineage>
</organism>
<keyword evidence="1" id="KW-0732">Signal</keyword>
<dbReference type="STRING" id="947166.A0A1D1UGY6"/>
<dbReference type="InterPro" id="IPR036508">
    <property type="entry name" value="Chitin-bd_dom_sf"/>
</dbReference>
<feature type="signal peptide" evidence="1">
    <location>
        <begin position="1"/>
        <end position="19"/>
    </location>
</feature>
<dbReference type="Gene3D" id="2.170.140.10">
    <property type="entry name" value="Chitin binding domain"/>
    <property type="match status" value="1"/>
</dbReference>
<dbReference type="GO" id="GO:0008061">
    <property type="term" value="F:chitin binding"/>
    <property type="evidence" value="ECO:0007669"/>
    <property type="project" value="InterPro"/>
</dbReference>
<feature type="domain" description="Chitin-binding type-2" evidence="2">
    <location>
        <begin position="714"/>
        <end position="773"/>
    </location>
</feature>